<proteinExistence type="predicted"/>
<sequence length="76" mass="9162">MNSARTYIILIRNPPDKRRIYRQLALWTTQIQEHIQSDFHTELEELKGYVLGFYFADIFSVQNFFFCSLGPWIFLL</sequence>
<dbReference type="EMBL" id="CAGKOT010000050">
    <property type="protein sequence ID" value="CAB5383986.1"/>
    <property type="molecule type" value="Genomic_DNA"/>
</dbReference>
<protein>
    <submittedName>
        <fullName evidence="1">Uncharacterized protein</fullName>
    </submittedName>
</protein>
<dbReference type="VEuPathDB" id="FungiDB:RhiirFUN_006449"/>
<name>A0A915ZN09_9GLOM</name>
<organism evidence="1 2">
    <name type="scientific">Rhizophagus irregularis</name>
    <dbReference type="NCBI Taxonomy" id="588596"/>
    <lineage>
        <taxon>Eukaryota</taxon>
        <taxon>Fungi</taxon>
        <taxon>Fungi incertae sedis</taxon>
        <taxon>Mucoromycota</taxon>
        <taxon>Glomeromycotina</taxon>
        <taxon>Glomeromycetes</taxon>
        <taxon>Glomerales</taxon>
        <taxon>Glomeraceae</taxon>
        <taxon>Rhizophagus</taxon>
    </lineage>
</organism>
<accession>A0A915ZN09</accession>
<gene>
    <name evidence="1" type="ORF">CHRIB12_LOCUS18658</name>
</gene>
<evidence type="ECO:0000313" key="2">
    <source>
        <dbReference type="Proteomes" id="UP000684084"/>
    </source>
</evidence>
<dbReference type="AlphaFoldDB" id="A0A915ZN09"/>
<evidence type="ECO:0000313" key="1">
    <source>
        <dbReference type="EMBL" id="CAB5383986.1"/>
    </source>
</evidence>
<reference evidence="1" key="1">
    <citation type="submission" date="2020-05" db="EMBL/GenBank/DDBJ databases">
        <authorList>
            <person name="Rincon C."/>
            <person name="Sanders R I."/>
            <person name="Robbins C."/>
            <person name="Chaturvedi A."/>
        </authorList>
    </citation>
    <scope>NUCLEOTIDE SEQUENCE</scope>
    <source>
        <strain evidence="1">CHB12</strain>
    </source>
</reference>
<dbReference type="Proteomes" id="UP000684084">
    <property type="component" value="Unassembled WGS sequence"/>
</dbReference>
<comment type="caution">
    <text evidence="1">The sequence shown here is derived from an EMBL/GenBank/DDBJ whole genome shotgun (WGS) entry which is preliminary data.</text>
</comment>